<feature type="domain" description="RdRp catalytic" evidence="6">
    <location>
        <begin position="249"/>
        <end position="369"/>
    </location>
</feature>
<dbReference type="InterPro" id="IPR007094">
    <property type="entry name" value="RNA-dir_pol_PSvirus"/>
</dbReference>
<dbReference type="GO" id="GO:0000166">
    <property type="term" value="F:nucleotide binding"/>
    <property type="evidence" value="ECO:0007669"/>
    <property type="project" value="UniProtKB-KW"/>
</dbReference>
<evidence type="ECO:0000256" key="1">
    <source>
        <dbReference type="ARBA" id="ARBA00022484"/>
    </source>
</evidence>
<sequence length="477" mass="55041">MTYFQLRDYQYDKFSQELSILPGRHHREITRDIETIHRDEYAAEIIREDNPILYEQELEGWARSFYTLQGHMAAIMAYASPNTHITSLDIDIYIDAIQAVKNELSSLPTTRAFDVLTELDQVKYEQSSSAGYSYVGPKGPIYGDNHRRAIERAKATLWSAIRDRTQGPDYQIENSVPDVGYTRTQLTDLTEKTKVRGVWGRCFHYILLEGTAARPLLENFIRCKTFFHIGDDPVISVPRVLSEVSQNCKWLFALDWSAFDSSVSRFEINTAFKLLKERILFPNEETELTYEFCRLLFIHKKLAAPDGHIYWIHKGIPSGSYYTSIIGSIINRLRVEYLWRLKFNRGPKMCYTQGDDSLIGDDELFLPEEMAQLVAPLGWTINPDKTEYSTSPEFVTFLGRTSRGGSNIRDLKRCLRLLVYPEYPVNDGRIAAYRAQAIAEDCGGLSDIINSVARKLKRTYGVAREEEVPLHFRRYEI</sequence>
<proteinExistence type="predicted"/>
<protein>
    <submittedName>
        <fullName evidence="7">RNA-dependent RNA polymerase</fullName>
    </submittedName>
</protein>
<dbReference type="InterPro" id="IPR043128">
    <property type="entry name" value="Rev_trsase/Diguanyl_cyclase"/>
</dbReference>
<organism evidence="7">
    <name type="scientific">Allium deltapartitivirus 2</name>
    <dbReference type="NCBI Taxonomy" id="3231923"/>
    <lineage>
        <taxon>Viruses</taxon>
        <taxon>Riboviria</taxon>
        <taxon>Orthornavirae</taxon>
        <taxon>Pisuviricota</taxon>
        <taxon>Duplopiviricetes</taxon>
        <taxon>Durnavirales</taxon>
        <taxon>Partitiviridae</taxon>
        <taxon>Deltapartitivirus</taxon>
    </lineage>
</organism>
<evidence type="ECO:0000313" key="7">
    <source>
        <dbReference type="EMBL" id="XCO01320.1"/>
    </source>
</evidence>
<evidence type="ECO:0000256" key="3">
    <source>
        <dbReference type="ARBA" id="ARBA00022695"/>
    </source>
</evidence>
<dbReference type="GO" id="GO:0003968">
    <property type="term" value="F:RNA-directed RNA polymerase activity"/>
    <property type="evidence" value="ECO:0007669"/>
    <property type="project" value="UniProtKB-KW"/>
</dbReference>
<evidence type="ECO:0000256" key="4">
    <source>
        <dbReference type="ARBA" id="ARBA00022741"/>
    </source>
</evidence>
<dbReference type="PROSITE" id="PS50507">
    <property type="entry name" value="RDRP_SSRNA_POS"/>
    <property type="match status" value="1"/>
</dbReference>
<reference evidence="7" key="1">
    <citation type="submission" date="2024-07" db="EMBL/GenBank/DDBJ databases">
        <title>Molecular Identification and Characterization of a novel deltapartitivirus in Allium cepa from Argentina.</title>
        <authorList>
            <person name="Luciani C.C."/>
            <person name="Brugo Carivali M.F."/>
            <person name="Conci V.C."/>
            <person name="Perotto M.C."/>
            <person name="Celli M.G."/>
        </authorList>
    </citation>
    <scope>NUCLEOTIDE SEQUENCE</scope>
    <source>
        <strain evidence="7">Se</strain>
    </source>
</reference>
<keyword evidence="3" id="KW-0548">Nucleotidyltransferase</keyword>
<keyword evidence="5" id="KW-0693">Viral RNA replication</keyword>
<keyword evidence="1 7" id="KW-0696">RNA-directed RNA polymerase</keyword>
<name>A0AAU8MLX1_9VIRU</name>
<dbReference type="GO" id="GO:0003723">
    <property type="term" value="F:RNA binding"/>
    <property type="evidence" value="ECO:0007669"/>
    <property type="project" value="InterPro"/>
</dbReference>
<keyword evidence="4" id="KW-0547">Nucleotide-binding</keyword>
<dbReference type="Gene3D" id="3.30.70.270">
    <property type="match status" value="1"/>
</dbReference>
<evidence type="ECO:0000259" key="6">
    <source>
        <dbReference type="PROSITE" id="PS50507"/>
    </source>
</evidence>
<dbReference type="InterPro" id="IPR043502">
    <property type="entry name" value="DNA/RNA_pol_sf"/>
</dbReference>
<dbReference type="GO" id="GO:0006351">
    <property type="term" value="P:DNA-templated transcription"/>
    <property type="evidence" value="ECO:0007669"/>
    <property type="project" value="InterPro"/>
</dbReference>
<evidence type="ECO:0000256" key="2">
    <source>
        <dbReference type="ARBA" id="ARBA00022679"/>
    </source>
</evidence>
<dbReference type="GO" id="GO:0039694">
    <property type="term" value="P:viral RNA genome replication"/>
    <property type="evidence" value="ECO:0007669"/>
    <property type="project" value="InterPro"/>
</dbReference>
<evidence type="ECO:0000256" key="5">
    <source>
        <dbReference type="ARBA" id="ARBA00022953"/>
    </source>
</evidence>
<dbReference type="EMBL" id="PP982841">
    <property type="protein sequence ID" value="XCO01320.1"/>
    <property type="molecule type" value="Genomic_RNA"/>
</dbReference>
<accession>A0AAU8MLX1</accession>
<dbReference type="SUPFAM" id="SSF56672">
    <property type="entry name" value="DNA/RNA polymerases"/>
    <property type="match status" value="1"/>
</dbReference>
<gene>
    <name evidence="7" type="primary">RdRp</name>
</gene>
<dbReference type="InterPro" id="IPR001205">
    <property type="entry name" value="RNA-dir_pol_C"/>
</dbReference>
<dbReference type="Pfam" id="PF00680">
    <property type="entry name" value="RdRP_1"/>
    <property type="match status" value="1"/>
</dbReference>
<keyword evidence="2" id="KW-0808">Transferase</keyword>